<keyword evidence="3" id="KW-1185">Reference proteome</keyword>
<comment type="caution">
    <text evidence="2">The sequence shown here is derived from an EMBL/GenBank/DDBJ whole genome shotgun (WGS) entry which is preliminary data.</text>
</comment>
<keyword evidence="1" id="KW-0472">Membrane</keyword>
<evidence type="ECO:0000256" key="1">
    <source>
        <dbReference type="SAM" id="Phobius"/>
    </source>
</evidence>
<feature type="transmembrane region" description="Helical" evidence="1">
    <location>
        <begin position="124"/>
        <end position="142"/>
    </location>
</feature>
<gene>
    <name evidence="2" type="ORF">G9U52_34660</name>
</gene>
<keyword evidence="1" id="KW-0812">Transmembrane</keyword>
<organism evidence="2 3">
    <name type="scientific">Paenibacillus agricola</name>
    <dbReference type="NCBI Taxonomy" id="2716264"/>
    <lineage>
        <taxon>Bacteria</taxon>
        <taxon>Bacillati</taxon>
        <taxon>Bacillota</taxon>
        <taxon>Bacilli</taxon>
        <taxon>Bacillales</taxon>
        <taxon>Paenibacillaceae</taxon>
        <taxon>Paenibacillus</taxon>
    </lineage>
</organism>
<evidence type="ECO:0000313" key="2">
    <source>
        <dbReference type="EMBL" id="NHN34887.1"/>
    </source>
</evidence>
<feature type="transmembrane region" description="Helical" evidence="1">
    <location>
        <begin position="6"/>
        <end position="26"/>
    </location>
</feature>
<protein>
    <recommendedName>
        <fullName evidence="4">Tight adherence protein C</fullName>
    </recommendedName>
</protein>
<feature type="transmembrane region" description="Helical" evidence="1">
    <location>
        <begin position="272"/>
        <end position="292"/>
    </location>
</feature>
<evidence type="ECO:0008006" key="4">
    <source>
        <dbReference type="Google" id="ProtNLM"/>
    </source>
</evidence>
<evidence type="ECO:0000313" key="3">
    <source>
        <dbReference type="Proteomes" id="UP001165962"/>
    </source>
</evidence>
<reference evidence="2" key="1">
    <citation type="submission" date="2020-03" db="EMBL/GenBank/DDBJ databases">
        <title>Draft sequencing of Paenibacilllus sp. S3N08.</title>
        <authorList>
            <person name="Kim D.-U."/>
        </authorList>
    </citation>
    <scope>NUCLEOTIDE SEQUENCE</scope>
    <source>
        <strain evidence="2">S3N08</strain>
    </source>
</reference>
<proteinExistence type="predicted"/>
<keyword evidence="1" id="KW-1133">Transmembrane helix</keyword>
<dbReference type="Proteomes" id="UP001165962">
    <property type="component" value="Unassembled WGS sequence"/>
</dbReference>
<sequence length="301" mass="34239">MELLVAQIIIGIVVLSVMVYLSHALLPDFKRSQMYSSMANRLLKSEAEHQRAKQGKMESFIAYSLIPKIQKRINIELLFGRNIRTMHDLLNTKSTFEVMLAAKLVKAILYSIPTLVLPLVTGEMLFSLAYPASVIFTFFYEVKGIRNRFQGMQRTITKDLPLLIDKMMIALEAGKPFITVFQELEKNTTGRMNFLLKRLNGNILNMKPEEAIQLFAKETTIPVMMQFASAVKIGINNGYEEAKAYFDDIKEEILDLRKIALEQITSSKPKRVAVLNALLIFCSLVAVFLSMYEVLKKVNSI</sequence>
<name>A0ABX0JIR1_9BACL</name>
<dbReference type="RefSeq" id="WP_166156679.1">
    <property type="nucleotide sequence ID" value="NZ_JAAOIW010000023.1"/>
</dbReference>
<feature type="transmembrane region" description="Helical" evidence="1">
    <location>
        <begin position="94"/>
        <end position="112"/>
    </location>
</feature>
<dbReference type="EMBL" id="JAAOIW010000023">
    <property type="protein sequence ID" value="NHN34887.1"/>
    <property type="molecule type" value="Genomic_DNA"/>
</dbReference>
<accession>A0ABX0JIR1</accession>